<protein>
    <recommendedName>
        <fullName evidence="5 6">Large ribosomal subunit protein uL16</fullName>
    </recommendedName>
</protein>
<comment type="subunit">
    <text evidence="6 8">Part of the 50S ribosomal subunit.</text>
</comment>
<dbReference type="NCBIfam" id="TIGR01164">
    <property type="entry name" value="rplP_bact"/>
    <property type="match status" value="1"/>
</dbReference>
<keyword evidence="4 6" id="KW-0687">Ribonucleoprotein</keyword>
<dbReference type="GO" id="GO:0000049">
    <property type="term" value="F:tRNA binding"/>
    <property type="evidence" value="ECO:0007669"/>
    <property type="project" value="UniProtKB-KW"/>
</dbReference>
<evidence type="ECO:0000256" key="6">
    <source>
        <dbReference type="HAMAP-Rule" id="MF_01342"/>
    </source>
</evidence>
<gene>
    <name evidence="6" type="primary">rplP</name>
    <name evidence="9" type="ORF">A2397_03005</name>
</gene>
<dbReference type="GO" id="GO:0022625">
    <property type="term" value="C:cytosolic large ribosomal subunit"/>
    <property type="evidence" value="ECO:0007669"/>
    <property type="project" value="TreeGrafter"/>
</dbReference>
<name>A0A1F4ZT17_9BACT</name>
<reference evidence="9 10" key="1">
    <citation type="journal article" date="2016" name="Nat. Commun.">
        <title>Thousands of microbial genomes shed light on interconnected biogeochemical processes in an aquifer system.</title>
        <authorList>
            <person name="Anantharaman K."/>
            <person name="Brown C.T."/>
            <person name="Hug L.A."/>
            <person name="Sharon I."/>
            <person name="Castelle C.J."/>
            <person name="Probst A.J."/>
            <person name="Thomas B.C."/>
            <person name="Singh A."/>
            <person name="Wilkins M.J."/>
            <person name="Karaoz U."/>
            <person name="Brodie E.L."/>
            <person name="Williams K.H."/>
            <person name="Hubbard S.S."/>
            <person name="Banfield J.F."/>
        </authorList>
    </citation>
    <scope>NUCLEOTIDE SEQUENCE [LARGE SCALE GENOMIC DNA]</scope>
</reference>
<dbReference type="PRINTS" id="PR00060">
    <property type="entry name" value="RIBOSOMALL16"/>
</dbReference>
<dbReference type="AlphaFoldDB" id="A0A1F4ZT17"/>
<dbReference type="InterPro" id="IPR000114">
    <property type="entry name" value="Ribosomal_uL16_bact-type"/>
</dbReference>
<evidence type="ECO:0000256" key="1">
    <source>
        <dbReference type="ARBA" id="ARBA00008931"/>
    </source>
</evidence>
<dbReference type="InterPro" id="IPR016180">
    <property type="entry name" value="Ribosomal_uL16_dom"/>
</dbReference>
<organism evidence="9 10">
    <name type="scientific">Candidatus Amesbacteria bacterium RIFOXYB1_FULL_44_23</name>
    <dbReference type="NCBI Taxonomy" id="1797263"/>
    <lineage>
        <taxon>Bacteria</taxon>
        <taxon>Candidatus Amesiibacteriota</taxon>
    </lineage>
</organism>
<dbReference type="GO" id="GO:0006412">
    <property type="term" value="P:translation"/>
    <property type="evidence" value="ECO:0007669"/>
    <property type="project" value="UniProtKB-UniRule"/>
</dbReference>
<keyword evidence="3 6" id="KW-0689">Ribosomal protein</keyword>
<dbReference type="InterPro" id="IPR047873">
    <property type="entry name" value="Ribosomal_uL16"/>
</dbReference>
<evidence type="ECO:0000256" key="5">
    <source>
        <dbReference type="ARBA" id="ARBA00035198"/>
    </source>
</evidence>
<dbReference type="InterPro" id="IPR036920">
    <property type="entry name" value="Ribosomal_uL16_sf"/>
</dbReference>
<dbReference type="PANTHER" id="PTHR12220">
    <property type="entry name" value="50S/60S RIBOSOMAL PROTEIN L16"/>
    <property type="match status" value="1"/>
</dbReference>
<dbReference type="GO" id="GO:0019843">
    <property type="term" value="F:rRNA binding"/>
    <property type="evidence" value="ECO:0007669"/>
    <property type="project" value="UniProtKB-UniRule"/>
</dbReference>
<keyword evidence="6 8" id="KW-0694">RNA-binding</keyword>
<evidence type="ECO:0000313" key="9">
    <source>
        <dbReference type="EMBL" id="OGD09278.1"/>
    </source>
</evidence>
<keyword evidence="2 6" id="KW-0820">tRNA-binding</keyword>
<evidence type="ECO:0000256" key="3">
    <source>
        <dbReference type="ARBA" id="ARBA00022980"/>
    </source>
</evidence>
<proteinExistence type="inferred from homology"/>
<comment type="similarity">
    <text evidence="1 6 7">Belongs to the universal ribosomal protein uL16 family.</text>
</comment>
<dbReference type="Gene3D" id="3.90.1170.10">
    <property type="entry name" value="Ribosomal protein L10e/L16"/>
    <property type="match status" value="1"/>
</dbReference>
<dbReference type="GO" id="GO:0003735">
    <property type="term" value="F:structural constituent of ribosome"/>
    <property type="evidence" value="ECO:0007669"/>
    <property type="project" value="InterPro"/>
</dbReference>
<dbReference type="SUPFAM" id="SSF54686">
    <property type="entry name" value="Ribosomal protein L16p/L10e"/>
    <property type="match status" value="1"/>
</dbReference>
<sequence length="134" mass="14921">MLQPKRQKYRKQFRGKMSGNATRGAEVAFGEYGLKAVGRGWLTSRQIEASRKAIVKYTKRGGKIWIRVFPDKPTTKKALGVRMGSGKGDIHQYVAVIKPGRILFEIAGVTIDVAREAFRNASAKIPFGVKLVEK</sequence>
<comment type="caution">
    <text evidence="9">The sequence shown here is derived from an EMBL/GenBank/DDBJ whole genome shotgun (WGS) entry which is preliminary data.</text>
</comment>
<dbReference type="STRING" id="1797263.A2397_03005"/>
<dbReference type="FunFam" id="3.90.1170.10:FF:000001">
    <property type="entry name" value="50S ribosomal protein L16"/>
    <property type="match status" value="1"/>
</dbReference>
<dbReference type="Pfam" id="PF00252">
    <property type="entry name" value="Ribosomal_L16"/>
    <property type="match status" value="1"/>
</dbReference>
<accession>A0A1F4ZT17</accession>
<dbReference type="CDD" id="cd01433">
    <property type="entry name" value="Ribosomal_L16_L10e"/>
    <property type="match status" value="1"/>
</dbReference>
<evidence type="ECO:0000256" key="4">
    <source>
        <dbReference type="ARBA" id="ARBA00023274"/>
    </source>
</evidence>
<dbReference type="EMBL" id="MEXR01000035">
    <property type="protein sequence ID" value="OGD09278.1"/>
    <property type="molecule type" value="Genomic_DNA"/>
</dbReference>
<dbReference type="Proteomes" id="UP000176424">
    <property type="component" value="Unassembled WGS sequence"/>
</dbReference>
<evidence type="ECO:0000256" key="7">
    <source>
        <dbReference type="RuleBase" id="RU004413"/>
    </source>
</evidence>
<comment type="function">
    <text evidence="6 8">Binds 23S rRNA and is also seen to make contacts with the A and possibly P site tRNAs.</text>
</comment>
<evidence type="ECO:0000256" key="8">
    <source>
        <dbReference type="RuleBase" id="RU004414"/>
    </source>
</evidence>
<evidence type="ECO:0000256" key="2">
    <source>
        <dbReference type="ARBA" id="ARBA00022555"/>
    </source>
</evidence>
<keyword evidence="6 8" id="KW-0699">rRNA-binding</keyword>
<dbReference type="PANTHER" id="PTHR12220:SF13">
    <property type="entry name" value="LARGE RIBOSOMAL SUBUNIT PROTEIN UL16M"/>
    <property type="match status" value="1"/>
</dbReference>
<dbReference type="InterPro" id="IPR020798">
    <property type="entry name" value="Ribosomal_uL16_CS"/>
</dbReference>
<dbReference type="HAMAP" id="MF_01342">
    <property type="entry name" value="Ribosomal_uL16"/>
    <property type="match status" value="1"/>
</dbReference>
<evidence type="ECO:0000313" key="10">
    <source>
        <dbReference type="Proteomes" id="UP000176424"/>
    </source>
</evidence>
<dbReference type="PROSITE" id="PS00586">
    <property type="entry name" value="RIBOSOMAL_L16_1"/>
    <property type="match status" value="1"/>
</dbReference>